<name>A0A8B8SK35_CAMFR</name>
<dbReference type="GeneID" id="116661779"/>
<proteinExistence type="predicted"/>
<dbReference type="AlphaFoldDB" id="A0A8B8SK35"/>
<reference evidence="3 4" key="1">
    <citation type="submission" date="2025-04" db="UniProtKB">
        <authorList>
            <consortium name="RefSeq"/>
        </authorList>
    </citation>
    <scope>IDENTIFICATION</scope>
    <source>
        <tissue evidence="3 4">Ear skin</tissue>
    </source>
</reference>
<evidence type="ECO:0000313" key="2">
    <source>
        <dbReference type="Proteomes" id="UP000694856"/>
    </source>
</evidence>
<evidence type="ECO:0000313" key="4">
    <source>
        <dbReference type="RefSeq" id="XP_032330216.1"/>
    </source>
</evidence>
<evidence type="ECO:0000256" key="1">
    <source>
        <dbReference type="SAM" id="MobiDB-lite"/>
    </source>
</evidence>
<accession>A0A8B8SK35</accession>
<dbReference type="RefSeq" id="XP_032330216.1">
    <property type="nucleotide sequence ID" value="XM_032474325.1"/>
</dbReference>
<sequence length="293" mass="30432">MAWIQTLQSRFRMLRGLPVSAPLERNPLASSLSPGSRSNKGRGKGGTIAIVFFCLKAVILKRRGKDNGVLWKSTTSDSSQGWLSSPAAEAAGGSRGVLSSETAPSRSGTAALPLAHLLFLSSFLGKRTSESPTSPYTLPTLGTLASLPNGVNQRIQAEDKHGTETGHPLFKASGRTAAAKRKKGALAGHQGPIKMALETFRPLAKVRRAGNTKPPGRERTEPACRGARGRPNGALPGGLGTPAAAAISSPPAPHPLGSAPGPAALLGSEEPGRRHASPNRTRPLFPRRPPGSA</sequence>
<feature type="region of interest" description="Disordered" evidence="1">
    <location>
        <begin position="207"/>
        <end position="293"/>
    </location>
</feature>
<organism evidence="2 3">
    <name type="scientific">Camelus ferus</name>
    <name type="common">Wild bactrian camel</name>
    <name type="synonym">Camelus bactrianus ferus</name>
    <dbReference type="NCBI Taxonomy" id="419612"/>
    <lineage>
        <taxon>Eukaryota</taxon>
        <taxon>Metazoa</taxon>
        <taxon>Chordata</taxon>
        <taxon>Craniata</taxon>
        <taxon>Vertebrata</taxon>
        <taxon>Euteleostomi</taxon>
        <taxon>Mammalia</taxon>
        <taxon>Eutheria</taxon>
        <taxon>Laurasiatheria</taxon>
        <taxon>Artiodactyla</taxon>
        <taxon>Tylopoda</taxon>
        <taxon>Camelidae</taxon>
        <taxon>Camelus</taxon>
    </lineage>
</organism>
<dbReference type="RefSeq" id="XP_032330215.1">
    <property type="nucleotide sequence ID" value="XM_032474324.1"/>
</dbReference>
<evidence type="ECO:0000313" key="3">
    <source>
        <dbReference type="RefSeq" id="XP_032330215.1"/>
    </source>
</evidence>
<dbReference type="KEGG" id="cfr:116661779"/>
<gene>
    <name evidence="3 4" type="primary">LOC116661779</name>
</gene>
<protein>
    <submittedName>
        <fullName evidence="3 4">Uncharacterized protein LOC116661779</fullName>
    </submittedName>
</protein>
<keyword evidence="2" id="KW-1185">Reference proteome</keyword>
<dbReference type="Proteomes" id="UP000694856">
    <property type="component" value="Chromosome 36"/>
</dbReference>